<protein>
    <submittedName>
        <fullName evidence="1">Uncharacterized protein</fullName>
    </submittedName>
</protein>
<sequence>MATFHSFAALLEVSLSQLGVHCLSDMSVVTISHDVLHWPGSKLLSLSAFMCLIYVRRGSAEANLANFLVWQLF</sequence>
<accession>A0ACC0T4K2</accession>
<name>A0ACC0T4K2_POPTR</name>
<comment type="caution">
    <text evidence="1">The sequence shown here is derived from an EMBL/GenBank/DDBJ whole genome shotgun (WGS) entry which is preliminary data.</text>
</comment>
<organism evidence="1 2">
    <name type="scientific">Populus trichocarpa</name>
    <name type="common">Western balsam poplar</name>
    <name type="synonym">Populus balsamifera subsp. trichocarpa</name>
    <dbReference type="NCBI Taxonomy" id="3694"/>
    <lineage>
        <taxon>Eukaryota</taxon>
        <taxon>Viridiplantae</taxon>
        <taxon>Streptophyta</taxon>
        <taxon>Embryophyta</taxon>
        <taxon>Tracheophyta</taxon>
        <taxon>Spermatophyta</taxon>
        <taxon>Magnoliopsida</taxon>
        <taxon>eudicotyledons</taxon>
        <taxon>Gunneridae</taxon>
        <taxon>Pentapetalae</taxon>
        <taxon>rosids</taxon>
        <taxon>fabids</taxon>
        <taxon>Malpighiales</taxon>
        <taxon>Salicaceae</taxon>
        <taxon>Saliceae</taxon>
        <taxon>Populus</taxon>
    </lineage>
</organism>
<dbReference type="EMBL" id="CM009293">
    <property type="protein sequence ID" value="KAI9396492.1"/>
    <property type="molecule type" value="Genomic_DNA"/>
</dbReference>
<proteinExistence type="predicted"/>
<reference evidence="1 2" key="1">
    <citation type="journal article" date="2006" name="Science">
        <title>The genome of black cottonwood, Populus trichocarpa (Torr. &amp; Gray).</title>
        <authorList>
            <person name="Tuskan G.A."/>
            <person name="Difazio S."/>
            <person name="Jansson S."/>
            <person name="Bohlmann J."/>
            <person name="Grigoriev I."/>
            <person name="Hellsten U."/>
            <person name="Putnam N."/>
            <person name="Ralph S."/>
            <person name="Rombauts S."/>
            <person name="Salamov A."/>
            <person name="Schein J."/>
            <person name="Sterck L."/>
            <person name="Aerts A."/>
            <person name="Bhalerao R.R."/>
            <person name="Bhalerao R.P."/>
            <person name="Blaudez D."/>
            <person name="Boerjan W."/>
            <person name="Brun A."/>
            <person name="Brunner A."/>
            <person name="Busov V."/>
            <person name="Campbell M."/>
            <person name="Carlson J."/>
            <person name="Chalot M."/>
            <person name="Chapman J."/>
            <person name="Chen G.L."/>
            <person name="Cooper D."/>
            <person name="Coutinho P.M."/>
            <person name="Couturier J."/>
            <person name="Covert S."/>
            <person name="Cronk Q."/>
            <person name="Cunningham R."/>
            <person name="Davis J."/>
            <person name="Degroeve S."/>
            <person name="Dejardin A."/>
            <person name="Depamphilis C."/>
            <person name="Detter J."/>
            <person name="Dirks B."/>
            <person name="Dubchak I."/>
            <person name="Duplessis S."/>
            <person name="Ehlting J."/>
            <person name="Ellis B."/>
            <person name="Gendler K."/>
            <person name="Goodstein D."/>
            <person name="Gribskov M."/>
            <person name="Grimwood J."/>
            <person name="Groover A."/>
            <person name="Gunter L."/>
            <person name="Hamberger B."/>
            <person name="Heinze B."/>
            <person name="Helariutta Y."/>
            <person name="Henrissat B."/>
            <person name="Holligan D."/>
            <person name="Holt R."/>
            <person name="Huang W."/>
            <person name="Islam-Faridi N."/>
            <person name="Jones S."/>
            <person name="Jones-Rhoades M."/>
            <person name="Jorgensen R."/>
            <person name="Joshi C."/>
            <person name="Kangasjarvi J."/>
            <person name="Karlsson J."/>
            <person name="Kelleher C."/>
            <person name="Kirkpatrick R."/>
            <person name="Kirst M."/>
            <person name="Kohler A."/>
            <person name="Kalluri U."/>
            <person name="Larimer F."/>
            <person name="Leebens-Mack J."/>
            <person name="Leple J.C."/>
            <person name="Locascio P."/>
            <person name="Lou Y."/>
            <person name="Lucas S."/>
            <person name="Martin F."/>
            <person name="Montanini B."/>
            <person name="Napoli C."/>
            <person name="Nelson D.R."/>
            <person name="Nelson C."/>
            <person name="Nieminen K."/>
            <person name="Nilsson O."/>
            <person name="Pereda V."/>
            <person name="Peter G."/>
            <person name="Philippe R."/>
            <person name="Pilate G."/>
            <person name="Poliakov A."/>
            <person name="Razumovskaya J."/>
            <person name="Richardson P."/>
            <person name="Rinaldi C."/>
            <person name="Ritland K."/>
            <person name="Rouze P."/>
            <person name="Ryaboy D."/>
            <person name="Schmutz J."/>
            <person name="Schrader J."/>
            <person name="Segerman B."/>
            <person name="Shin H."/>
            <person name="Siddiqui A."/>
            <person name="Sterky F."/>
            <person name="Terry A."/>
            <person name="Tsai C.J."/>
            <person name="Uberbacher E."/>
            <person name="Unneberg P."/>
            <person name="Vahala J."/>
            <person name="Wall K."/>
            <person name="Wessler S."/>
            <person name="Yang G."/>
            <person name="Yin T."/>
            <person name="Douglas C."/>
            <person name="Marra M."/>
            <person name="Sandberg G."/>
            <person name="Van de Peer Y."/>
            <person name="Rokhsar D."/>
        </authorList>
    </citation>
    <scope>NUCLEOTIDE SEQUENCE [LARGE SCALE GENOMIC DNA]</scope>
    <source>
        <strain evidence="2">cv. Nisqually</strain>
    </source>
</reference>
<evidence type="ECO:0000313" key="2">
    <source>
        <dbReference type="Proteomes" id="UP000006729"/>
    </source>
</evidence>
<evidence type="ECO:0000313" key="1">
    <source>
        <dbReference type="EMBL" id="KAI9396492.1"/>
    </source>
</evidence>
<keyword evidence="2" id="KW-1185">Reference proteome</keyword>
<gene>
    <name evidence="1" type="ORF">POPTR_004G137402v4</name>
</gene>
<dbReference type="Proteomes" id="UP000006729">
    <property type="component" value="Chromosome 4"/>
</dbReference>